<dbReference type="InterPro" id="IPR000160">
    <property type="entry name" value="GGDEF_dom"/>
</dbReference>
<dbReference type="EMBL" id="SLUK01000004">
    <property type="protein sequence ID" value="TCL43761.1"/>
    <property type="molecule type" value="Genomic_DNA"/>
</dbReference>
<dbReference type="NCBIfam" id="TIGR00254">
    <property type="entry name" value="GGDEF"/>
    <property type="match status" value="1"/>
</dbReference>
<keyword evidence="1" id="KW-0472">Membrane</keyword>
<dbReference type="Gene3D" id="3.30.70.270">
    <property type="match status" value="1"/>
</dbReference>
<accession>A0A9X8UJK8</accession>
<name>A0A9X8UJK8_9FIRM</name>
<dbReference type="GO" id="GO:0052621">
    <property type="term" value="F:diguanylate cyclase activity"/>
    <property type="evidence" value="ECO:0007669"/>
    <property type="project" value="TreeGrafter"/>
</dbReference>
<dbReference type="PANTHER" id="PTHR45138:SF9">
    <property type="entry name" value="DIGUANYLATE CYCLASE DGCM-RELATED"/>
    <property type="match status" value="1"/>
</dbReference>
<sequence length="398" mass="45039">MYWESLPAFCGLIAYTALSFSYMGALFGARLREGDCLLVSCAVNCLIMGVYSALGLPLALTYLITYLVLLVEHLLLYRCGFLGTLFATGMFLFHLICMRMIVISLFSLICGATPWEILAQRELYYASLCTTMFGCALFVLFFRKVMELQTMLLLLGTPDQLRFVVFSLGCMNLYLLILSLGFDAPSPNRLLPLFHLSTAFILFAAFYTIFRHSTRMCVLLEYRSRSRQLLRLRTRESEELRAFAFNDELTGLYNRRFGQGHLEEMLSRGRELSVCFLDLDHLKLVNDRFGHKEGDEYILAAAGALREAFGGEALLCRMGGDEFMALLPEVREEEAQARCGDAASRLQAFSGLYHPGYDMSLSYGVVHLPAGTKIEAEQVLQLADERMYRHKVGRRAAR</sequence>
<evidence type="ECO:0000259" key="2">
    <source>
        <dbReference type="PROSITE" id="PS50887"/>
    </source>
</evidence>
<feature type="transmembrane region" description="Helical" evidence="1">
    <location>
        <begin position="100"/>
        <end position="117"/>
    </location>
</feature>
<dbReference type="InterPro" id="IPR050469">
    <property type="entry name" value="Diguanylate_Cyclase"/>
</dbReference>
<dbReference type="AlphaFoldDB" id="A0A9X8UJK8"/>
<feature type="transmembrane region" description="Helical" evidence="1">
    <location>
        <begin position="36"/>
        <end position="69"/>
    </location>
</feature>
<dbReference type="PROSITE" id="PS50887">
    <property type="entry name" value="GGDEF"/>
    <property type="match status" value="1"/>
</dbReference>
<feature type="transmembrane region" description="Helical" evidence="1">
    <location>
        <begin position="163"/>
        <end position="184"/>
    </location>
</feature>
<protein>
    <submittedName>
        <fullName evidence="3">Diguanylate cyclase (GGDEF)-like protein</fullName>
    </submittedName>
</protein>
<evidence type="ECO:0000313" key="3">
    <source>
        <dbReference type="EMBL" id="TCL43761.1"/>
    </source>
</evidence>
<feature type="transmembrane region" description="Helical" evidence="1">
    <location>
        <begin position="123"/>
        <end position="142"/>
    </location>
</feature>
<feature type="domain" description="GGDEF" evidence="2">
    <location>
        <begin position="270"/>
        <end position="398"/>
    </location>
</feature>
<reference evidence="3 4" key="1">
    <citation type="submission" date="2019-03" db="EMBL/GenBank/DDBJ databases">
        <title>Genomic Encyclopedia of Type Strains, Phase IV (KMG-IV): sequencing the most valuable type-strain genomes for metagenomic binning, comparative biology and taxonomic classification.</title>
        <authorList>
            <person name="Goeker M."/>
        </authorList>
    </citation>
    <scope>NUCLEOTIDE SEQUENCE [LARGE SCALE GENOMIC DNA]</scope>
    <source>
        <strain evidence="3 4">DSM 100433</strain>
    </source>
</reference>
<dbReference type="SMART" id="SM00267">
    <property type="entry name" value="GGDEF"/>
    <property type="match status" value="1"/>
</dbReference>
<dbReference type="PANTHER" id="PTHR45138">
    <property type="entry name" value="REGULATORY COMPONENTS OF SENSORY TRANSDUCTION SYSTEM"/>
    <property type="match status" value="1"/>
</dbReference>
<feature type="transmembrane region" description="Helical" evidence="1">
    <location>
        <begin position="75"/>
        <end position="93"/>
    </location>
</feature>
<dbReference type="InterPro" id="IPR043128">
    <property type="entry name" value="Rev_trsase/Diguanyl_cyclase"/>
</dbReference>
<keyword evidence="4" id="KW-1185">Reference proteome</keyword>
<dbReference type="SUPFAM" id="SSF55073">
    <property type="entry name" value="Nucleotide cyclase"/>
    <property type="match status" value="1"/>
</dbReference>
<dbReference type="InterPro" id="IPR029787">
    <property type="entry name" value="Nucleotide_cyclase"/>
</dbReference>
<evidence type="ECO:0000313" key="4">
    <source>
        <dbReference type="Proteomes" id="UP000294682"/>
    </source>
</evidence>
<feature type="transmembrane region" description="Helical" evidence="1">
    <location>
        <begin position="6"/>
        <end position="29"/>
    </location>
</feature>
<proteinExistence type="predicted"/>
<organism evidence="3 4">
    <name type="scientific">Harryflintia acetispora</name>
    <dbReference type="NCBI Taxonomy" id="1849041"/>
    <lineage>
        <taxon>Bacteria</taxon>
        <taxon>Bacillati</taxon>
        <taxon>Bacillota</taxon>
        <taxon>Clostridia</taxon>
        <taxon>Eubacteriales</taxon>
        <taxon>Oscillospiraceae</taxon>
        <taxon>Harryflintia</taxon>
    </lineage>
</organism>
<evidence type="ECO:0000256" key="1">
    <source>
        <dbReference type="SAM" id="Phobius"/>
    </source>
</evidence>
<dbReference type="Pfam" id="PF00990">
    <property type="entry name" value="GGDEF"/>
    <property type="match status" value="1"/>
</dbReference>
<dbReference type="Proteomes" id="UP000294682">
    <property type="component" value="Unassembled WGS sequence"/>
</dbReference>
<dbReference type="RefSeq" id="WP_165873128.1">
    <property type="nucleotide sequence ID" value="NZ_SLUK01000004.1"/>
</dbReference>
<comment type="caution">
    <text evidence="3">The sequence shown here is derived from an EMBL/GenBank/DDBJ whole genome shotgun (WGS) entry which is preliminary data.</text>
</comment>
<feature type="transmembrane region" description="Helical" evidence="1">
    <location>
        <begin position="190"/>
        <end position="210"/>
    </location>
</feature>
<gene>
    <name evidence="3" type="ORF">EDD78_10499</name>
</gene>
<dbReference type="CDD" id="cd01949">
    <property type="entry name" value="GGDEF"/>
    <property type="match status" value="1"/>
</dbReference>
<keyword evidence="1" id="KW-1133">Transmembrane helix</keyword>
<keyword evidence="1" id="KW-0812">Transmembrane</keyword>